<feature type="non-terminal residue" evidence="2">
    <location>
        <position position="1"/>
    </location>
</feature>
<reference evidence="2" key="1">
    <citation type="journal article" date="2014" name="Front. Microbiol.">
        <title>High frequency of phylogenetically diverse reductive dehalogenase-homologous genes in deep subseafloor sedimentary metagenomes.</title>
        <authorList>
            <person name="Kawai M."/>
            <person name="Futagami T."/>
            <person name="Toyoda A."/>
            <person name="Takaki Y."/>
            <person name="Nishi S."/>
            <person name="Hori S."/>
            <person name="Arai W."/>
            <person name="Tsubouchi T."/>
            <person name="Morono Y."/>
            <person name="Uchiyama I."/>
            <person name="Ito T."/>
            <person name="Fujiyama A."/>
            <person name="Inagaki F."/>
            <person name="Takami H."/>
        </authorList>
    </citation>
    <scope>NUCLEOTIDE SEQUENCE</scope>
    <source>
        <strain evidence="2">Expedition CK06-06</strain>
    </source>
</reference>
<feature type="non-terminal residue" evidence="2">
    <location>
        <position position="263"/>
    </location>
</feature>
<protein>
    <recommendedName>
        <fullName evidence="1">Bacterial repeat domain-containing protein</fullName>
    </recommendedName>
</protein>
<proteinExistence type="predicted"/>
<gene>
    <name evidence="2" type="ORF">S01H1_46545</name>
</gene>
<sequence length="263" mass="28724">CLNDKVRDSIDQCIPKDYLIEVIVIDACHPDGVVDTFILTVKPCEYVLTVLVNPSGGGTPSGAGTYTQNSIAVISVAENSGYVFVDWTGDVLGGSTANSNTVLMDADKTVTANLRWHEVYEPFCRFAFEDLPITPYDANDWDYNDWVGDVAIDCQYYGEGLEKITFTVIHENDGAGLDSEVWFKIPAGTFSSAGDYVLNTDPSAPFDNTSDNDFKFISSVEALSGGETFTLVITFGTPLPFTCSPFDVSDIFGKGIFFQPYLH</sequence>
<dbReference type="Pfam" id="PF18998">
    <property type="entry name" value="Flg_new_2"/>
    <property type="match status" value="1"/>
</dbReference>
<dbReference type="EMBL" id="BARS01029806">
    <property type="protein sequence ID" value="GAG08779.1"/>
    <property type="molecule type" value="Genomic_DNA"/>
</dbReference>
<accession>X0USF5</accession>
<evidence type="ECO:0000259" key="1">
    <source>
        <dbReference type="Pfam" id="PF18998"/>
    </source>
</evidence>
<name>X0USF5_9ZZZZ</name>
<organism evidence="2">
    <name type="scientific">marine sediment metagenome</name>
    <dbReference type="NCBI Taxonomy" id="412755"/>
    <lineage>
        <taxon>unclassified sequences</taxon>
        <taxon>metagenomes</taxon>
        <taxon>ecological metagenomes</taxon>
    </lineage>
</organism>
<comment type="caution">
    <text evidence="2">The sequence shown here is derived from an EMBL/GenBank/DDBJ whole genome shotgun (WGS) entry which is preliminary data.</text>
</comment>
<dbReference type="AlphaFoldDB" id="X0USF5"/>
<evidence type="ECO:0000313" key="2">
    <source>
        <dbReference type="EMBL" id="GAG08779.1"/>
    </source>
</evidence>
<feature type="domain" description="Bacterial repeat" evidence="1">
    <location>
        <begin position="49"/>
        <end position="113"/>
    </location>
</feature>
<dbReference type="InterPro" id="IPR044060">
    <property type="entry name" value="Bacterial_rp_domain"/>
</dbReference>